<reference evidence="2 3" key="1">
    <citation type="submission" date="2018-09" db="EMBL/GenBank/DDBJ databases">
        <title>Genomic investigation of the strawberry pathogen Phytophthora fragariae indicates pathogenicity is determined by transcriptional variation in three key races.</title>
        <authorList>
            <person name="Adams T.M."/>
            <person name="Armitage A.D."/>
            <person name="Sobczyk M.K."/>
            <person name="Bates H.J."/>
            <person name="Dunwell J.M."/>
            <person name="Nellist C.F."/>
            <person name="Harrison R.J."/>
        </authorList>
    </citation>
    <scope>NUCLEOTIDE SEQUENCE [LARGE SCALE GENOMIC DNA]</scope>
    <source>
        <strain evidence="2 3">SCRP324</strain>
    </source>
</reference>
<dbReference type="EMBL" id="QXFU01000859">
    <property type="protein sequence ID" value="KAE9018214.1"/>
    <property type="molecule type" value="Genomic_DNA"/>
</dbReference>
<gene>
    <name evidence="2" type="ORF">PR002_g13170</name>
</gene>
<dbReference type="GO" id="GO:0033177">
    <property type="term" value="C:proton-transporting two-sector ATPase complex, proton-transporting domain"/>
    <property type="evidence" value="ECO:0007669"/>
    <property type="project" value="InterPro"/>
</dbReference>
<sequence>MAIGEVGDAGVRAVSQQEKIFVKMILKTSDCPSE</sequence>
<protein>
    <recommendedName>
        <fullName evidence="1">V-ATPase proteolipid subunit C-like domain-containing protein</fullName>
    </recommendedName>
</protein>
<name>A0A6A3LPS8_9STRA</name>
<proteinExistence type="predicted"/>
<dbReference type="InterPro" id="IPR002379">
    <property type="entry name" value="ATPase_proteolipid_c-like_dom"/>
</dbReference>
<dbReference type="OrthoDB" id="10404381at2759"/>
<evidence type="ECO:0000313" key="3">
    <source>
        <dbReference type="Proteomes" id="UP000435112"/>
    </source>
</evidence>
<feature type="domain" description="V-ATPase proteolipid subunit C-like" evidence="1">
    <location>
        <begin position="2"/>
        <end position="26"/>
    </location>
</feature>
<comment type="caution">
    <text evidence="2">The sequence shown here is derived from an EMBL/GenBank/DDBJ whole genome shotgun (WGS) entry which is preliminary data.</text>
</comment>
<dbReference type="Proteomes" id="UP000435112">
    <property type="component" value="Unassembled WGS sequence"/>
</dbReference>
<evidence type="ECO:0000313" key="2">
    <source>
        <dbReference type="EMBL" id="KAE9018214.1"/>
    </source>
</evidence>
<evidence type="ECO:0000259" key="1">
    <source>
        <dbReference type="Pfam" id="PF00137"/>
    </source>
</evidence>
<organism evidence="2 3">
    <name type="scientific">Phytophthora rubi</name>
    <dbReference type="NCBI Taxonomy" id="129364"/>
    <lineage>
        <taxon>Eukaryota</taxon>
        <taxon>Sar</taxon>
        <taxon>Stramenopiles</taxon>
        <taxon>Oomycota</taxon>
        <taxon>Peronosporomycetes</taxon>
        <taxon>Peronosporales</taxon>
        <taxon>Peronosporaceae</taxon>
        <taxon>Phytophthora</taxon>
    </lineage>
</organism>
<accession>A0A6A3LPS8</accession>
<dbReference type="GO" id="GO:0015078">
    <property type="term" value="F:proton transmembrane transporter activity"/>
    <property type="evidence" value="ECO:0007669"/>
    <property type="project" value="InterPro"/>
</dbReference>
<dbReference type="Pfam" id="PF00137">
    <property type="entry name" value="ATP-synt_C"/>
    <property type="match status" value="1"/>
</dbReference>
<dbReference type="AlphaFoldDB" id="A0A6A3LPS8"/>